<dbReference type="Pfam" id="PF16487">
    <property type="entry name" value="ArgoMid"/>
    <property type="match status" value="1"/>
</dbReference>
<dbReference type="InterPro" id="IPR036397">
    <property type="entry name" value="RNaseH_sf"/>
</dbReference>
<dbReference type="InParanoid" id="A0A0C2TD63"/>
<organism evidence="2 3">
    <name type="scientific">Amanita muscaria (strain Koide BX008)</name>
    <dbReference type="NCBI Taxonomy" id="946122"/>
    <lineage>
        <taxon>Eukaryota</taxon>
        <taxon>Fungi</taxon>
        <taxon>Dikarya</taxon>
        <taxon>Basidiomycota</taxon>
        <taxon>Agaricomycotina</taxon>
        <taxon>Agaricomycetes</taxon>
        <taxon>Agaricomycetidae</taxon>
        <taxon>Agaricales</taxon>
        <taxon>Pluteineae</taxon>
        <taxon>Amanitaceae</taxon>
        <taxon>Amanita</taxon>
    </lineage>
</organism>
<keyword evidence="3" id="KW-1185">Reference proteome</keyword>
<evidence type="ECO:0000313" key="2">
    <source>
        <dbReference type="EMBL" id="KIL64754.1"/>
    </source>
</evidence>
<dbReference type="SMART" id="SM01163">
    <property type="entry name" value="DUF1785"/>
    <property type="match status" value="1"/>
</dbReference>
<dbReference type="InterPro" id="IPR032473">
    <property type="entry name" value="Argonaute_Mid_dom"/>
</dbReference>
<proteinExistence type="predicted"/>
<dbReference type="PANTHER" id="PTHR22891">
    <property type="entry name" value="EUKARYOTIC TRANSLATION INITIATION FACTOR 2C"/>
    <property type="match status" value="1"/>
</dbReference>
<dbReference type="Pfam" id="PF16486">
    <property type="entry name" value="ArgoN"/>
    <property type="match status" value="1"/>
</dbReference>
<name>A0A0C2TD63_AMAMK</name>
<feature type="domain" description="Piwi" evidence="1">
    <location>
        <begin position="518"/>
        <end position="811"/>
    </location>
</feature>
<dbReference type="STRING" id="946122.A0A0C2TD63"/>
<reference evidence="2 3" key="1">
    <citation type="submission" date="2014-04" db="EMBL/GenBank/DDBJ databases">
        <title>Evolutionary Origins and Diversification of the Mycorrhizal Mutualists.</title>
        <authorList>
            <consortium name="DOE Joint Genome Institute"/>
            <consortium name="Mycorrhizal Genomics Consortium"/>
            <person name="Kohler A."/>
            <person name="Kuo A."/>
            <person name="Nagy L.G."/>
            <person name="Floudas D."/>
            <person name="Copeland A."/>
            <person name="Barry K.W."/>
            <person name="Cichocki N."/>
            <person name="Veneault-Fourrey C."/>
            <person name="LaButti K."/>
            <person name="Lindquist E.A."/>
            <person name="Lipzen A."/>
            <person name="Lundell T."/>
            <person name="Morin E."/>
            <person name="Murat C."/>
            <person name="Riley R."/>
            <person name="Ohm R."/>
            <person name="Sun H."/>
            <person name="Tunlid A."/>
            <person name="Henrissat B."/>
            <person name="Grigoriev I.V."/>
            <person name="Hibbett D.S."/>
            <person name="Martin F."/>
        </authorList>
    </citation>
    <scope>NUCLEOTIDE SEQUENCE [LARGE SCALE GENOMIC DNA]</scope>
    <source>
        <strain evidence="2 3">Koide BX008</strain>
    </source>
</reference>
<dbReference type="InterPro" id="IPR014811">
    <property type="entry name" value="ArgoL1"/>
</dbReference>
<accession>A0A0C2TD63</accession>
<dbReference type="OrthoDB" id="10252740at2759"/>
<dbReference type="AlphaFoldDB" id="A0A0C2TD63"/>
<dbReference type="SUPFAM" id="SSF53098">
    <property type="entry name" value="Ribonuclease H-like"/>
    <property type="match status" value="1"/>
</dbReference>
<dbReference type="InterPro" id="IPR012337">
    <property type="entry name" value="RNaseH-like_sf"/>
</dbReference>
<dbReference type="InterPro" id="IPR032474">
    <property type="entry name" value="Argonaute_N"/>
</dbReference>
<dbReference type="InterPro" id="IPR003165">
    <property type="entry name" value="Piwi"/>
</dbReference>
<dbReference type="Pfam" id="PF08699">
    <property type="entry name" value="ArgoL1"/>
    <property type="match status" value="1"/>
</dbReference>
<dbReference type="InterPro" id="IPR036085">
    <property type="entry name" value="PAZ_dom_sf"/>
</dbReference>
<dbReference type="EMBL" id="KN818247">
    <property type="protein sequence ID" value="KIL64754.1"/>
    <property type="molecule type" value="Genomic_DNA"/>
</dbReference>
<evidence type="ECO:0000313" key="3">
    <source>
        <dbReference type="Proteomes" id="UP000054549"/>
    </source>
</evidence>
<protein>
    <recommendedName>
        <fullName evidence="1">Piwi domain-containing protein</fullName>
    </recommendedName>
</protein>
<dbReference type="Pfam" id="PF02171">
    <property type="entry name" value="Piwi"/>
    <property type="match status" value="1"/>
</dbReference>
<gene>
    <name evidence="2" type="ORF">M378DRAFT_1041054</name>
</gene>
<dbReference type="SMART" id="SM00950">
    <property type="entry name" value="Piwi"/>
    <property type="match status" value="1"/>
</dbReference>
<dbReference type="GO" id="GO:0003676">
    <property type="term" value="F:nucleic acid binding"/>
    <property type="evidence" value="ECO:0007669"/>
    <property type="project" value="InterPro"/>
</dbReference>
<dbReference type="Gene3D" id="2.170.260.10">
    <property type="entry name" value="paz domain"/>
    <property type="match status" value="1"/>
</dbReference>
<dbReference type="Pfam" id="PF16488">
    <property type="entry name" value="ArgoL2"/>
    <property type="match status" value="1"/>
</dbReference>
<dbReference type="SUPFAM" id="SSF101690">
    <property type="entry name" value="PAZ domain"/>
    <property type="match status" value="1"/>
</dbReference>
<dbReference type="Gene3D" id="3.40.50.2300">
    <property type="match status" value="1"/>
</dbReference>
<dbReference type="Gene3D" id="3.30.420.10">
    <property type="entry name" value="Ribonuclease H-like superfamily/Ribonuclease H"/>
    <property type="match status" value="1"/>
</dbReference>
<dbReference type="HOGENOM" id="CLU_004544_4_3_1"/>
<dbReference type="Proteomes" id="UP000054549">
    <property type="component" value="Unassembled WGS sequence"/>
</dbReference>
<sequence length="865" mass="97288">MPTPTSVTTVRQRAPGTVGHKITAITNAFTLKWSDKRIFHYYVEMKLNFSLKSSAKHSSSAPPSSGDDAAIPKSKRTQLIMRLQNEVRPDIFGQAPGAFDGQYSLYSVKAYDFPTDPTAHSFEVPWGSRIGKVPRVVTITLTRVNDVDWTCVKKLIQGDKNSEKDAALTLNMLNIFVQAQPRMQAGTLYNARSFYVKDSQNRDIYPFELWRGYYQTVRPTYLGLVVNIDYTVGVVQVLLPSLPVMDIFMGYIKKPDARSLFHISKDDPQYRALRLFARSIKFTIEIPGRTNTATRARAIADLVLDCGAYTFEKNGEQVTVAEHFHNVHNFMIPPRTLGIKTKGGEVFPITVCKTVAQLYKGKNSSEVVSKAMMVMPKTPQERLNRITDSWGYLNYSGSPFVAGAGLEVNSQPLTIKGRILPVPKVTFGCREIPHNSPGVWNVMDRKFINPAKIERWTVVCFEDERKAPTNVVQEFVKDLTSEMRQRGVGASHKFSRHNPHADIKRILMEEGSAANAQLILVLLPESAEELRNAVKTFGDIEIGVQTQCVKWSRDRPRDVMSRDKRRINQYCNNLILKINMRMGGINFKPTEAWFRDRPTMVLGADVSHPGPGSAYPSVAALVCSVDEGFTRYIASTTVQPPRVEMIEDLAYMFENALKQYISFCGRKPGRLLFYRDGVSEGEFSTVLQRELSQMAGKLLVLLKWPSLNFIVVGKRHHIRFFPRPGEPGCERGNGNMPPGFVVDTGTDIVHPTNADFYLQSQPGLKGTSRPSHYTVLKMNGLTIDQLQQFTFHLCHCYLRATRAVKIPAPVYCKLLILVCARAKFHFKDDASISGGSGGSDSFDLATWKRNFSPIHPKLANSMYWV</sequence>
<dbReference type="PROSITE" id="PS50822">
    <property type="entry name" value="PIWI"/>
    <property type="match status" value="1"/>
</dbReference>
<evidence type="ECO:0000259" key="1">
    <source>
        <dbReference type="PROSITE" id="PS50822"/>
    </source>
</evidence>
<dbReference type="InterPro" id="IPR032472">
    <property type="entry name" value="ArgoL2"/>
</dbReference>